<dbReference type="Proteomes" id="UP000198304">
    <property type="component" value="Unassembled WGS sequence"/>
</dbReference>
<proteinExistence type="predicted"/>
<dbReference type="GO" id="GO:0030288">
    <property type="term" value="C:outer membrane-bounded periplasmic space"/>
    <property type="evidence" value="ECO:0007669"/>
    <property type="project" value="TreeGrafter"/>
</dbReference>
<keyword evidence="3" id="KW-1185">Reference proteome</keyword>
<dbReference type="GO" id="GO:0030976">
    <property type="term" value="F:thiamine pyrophosphate binding"/>
    <property type="evidence" value="ECO:0007669"/>
    <property type="project" value="TreeGrafter"/>
</dbReference>
<dbReference type="PANTHER" id="PTHR30006">
    <property type="entry name" value="THIAMINE-BINDING PERIPLASMIC PROTEIN-RELATED"/>
    <property type="match status" value="1"/>
</dbReference>
<evidence type="ECO:0000313" key="3">
    <source>
        <dbReference type="Proteomes" id="UP000198304"/>
    </source>
</evidence>
<sequence length="304" mass="34989">MIRIMIHTPVNLRGRMLDYLKNNLPDLEKNIGDKIALYTPHDPEYSLDCSEEWLGPSIEKGIVPDLMVTHASEFATLRNRVESGLLSDLAGRYANENPVREELNMLTDPHGLFYPLFVVPLAMFYNTKKIKEEELKHSWTDLFNEKFKIIFPERDKPLSRAVGAYLKHEFPEQFPEFEKRAVYEGSPTNVIKSVASGEYDMGMTNLSFALMAESRSISINYPQEGFVLLPQVLVWKKGADEKLKIIADLLMGEEMQNYLSEQGTWPTRKDIPMCDTIAYNQQLTNWQGWDAYTKAVSEFDKFSV</sequence>
<gene>
    <name evidence="2" type="ORF">SAMN05446037_1005191</name>
</gene>
<dbReference type="Pfam" id="PF13343">
    <property type="entry name" value="SBP_bac_6"/>
    <property type="match status" value="1"/>
</dbReference>
<protein>
    <submittedName>
        <fullName evidence="2">Extracellular solute-binding protein</fullName>
    </submittedName>
</protein>
<evidence type="ECO:0000313" key="2">
    <source>
        <dbReference type="EMBL" id="SNS19038.1"/>
    </source>
</evidence>
<dbReference type="GO" id="GO:0030975">
    <property type="term" value="F:thiamine binding"/>
    <property type="evidence" value="ECO:0007669"/>
    <property type="project" value="TreeGrafter"/>
</dbReference>
<dbReference type="Gene3D" id="3.40.190.10">
    <property type="entry name" value="Periplasmic binding protein-like II"/>
    <property type="match status" value="2"/>
</dbReference>
<accession>A0A239CH98</accession>
<dbReference type="PANTHER" id="PTHR30006:SF2">
    <property type="entry name" value="ABC TRANSPORTER SUBSTRATE-BINDING PROTEIN"/>
    <property type="match status" value="1"/>
</dbReference>
<name>A0A239CH98_9FIRM</name>
<evidence type="ECO:0000256" key="1">
    <source>
        <dbReference type="ARBA" id="ARBA00022729"/>
    </source>
</evidence>
<reference evidence="2 3" key="1">
    <citation type="submission" date="2017-06" db="EMBL/GenBank/DDBJ databases">
        <authorList>
            <person name="Kim H.J."/>
            <person name="Triplett B.A."/>
        </authorList>
    </citation>
    <scope>NUCLEOTIDE SEQUENCE [LARGE SCALE GENOMIC DNA]</scope>
    <source>
        <strain evidence="2 3">SCA</strain>
    </source>
</reference>
<organism evidence="2 3">
    <name type="scientific">Anaerovirgula multivorans</name>
    <dbReference type="NCBI Taxonomy" id="312168"/>
    <lineage>
        <taxon>Bacteria</taxon>
        <taxon>Bacillati</taxon>
        <taxon>Bacillota</taxon>
        <taxon>Clostridia</taxon>
        <taxon>Peptostreptococcales</taxon>
        <taxon>Natronincolaceae</taxon>
        <taxon>Anaerovirgula</taxon>
    </lineage>
</organism>
<dbReference type="GO" id="GO:0015888">
    <property type="term" value="P:thiamine transport"/>
    <property type="evidence" value="ECO:0007669"/>
    <property type="project" value="TreeGrafter"/>
</dbReference>
<dbReference type="AlphaFoldDB" id="A0A239CH98"/>
<keyword evidence="1" id="KW-0732">Signal</keyword>
<dbReference type="EMBL" id="FZOJ01000005">
    <property type="protein sequence ID" value="SNS19038.1"/>
    <property type="molecule type" value="Genomic_DNA"/>
</dbReference>
<dbReference type="OrthoDB" id="9769319at2"/>
<dbReference type="RefSeq" id="WP_089282227.1">
    <property type="nucleotide sequence ID" value="NZ_FZOJ01000005.1"/>
</dbReference>
<dbReference type="SUPFAM" id="SSF53850">
    <property type="entry name" value="Periplasmic binding protein-like II"/>
    <property type="match status" value="1"/>
</dbReference>